<accession>A0A6N7S1X6</accession>
<protein>
    <submittedName>
        <fullName evidence="6">LemA family protein</fullName>
    </submittedName>
</protein>
<dbReference type="Pfam" id="PF04011">
    <property type="entry name" value="LemA"/>
    <property type="match status" value="1"/>
</dbReference>
<sequence>MMWIILLVVLAVLIIWFIATYNGFVSLKNKVEEAFSTMDVYLVKRYDLIPNLVETVKGYAAHEKETLEKVVSARSLAMNAHSMDEKIAQEQNLSGLLGRLLAISESYPDLKANTNFIDLQRQLKDMEGEIANARKYYNGVVKAFNTRTETIPSNLIAGICGFKKMPLFVVKDEAQRENVKVSF</sequence>
<evidence type="ECO:0000256" key="5">
    <source>
        <dbReference type="ARBA" id="ARBA00023136"/>
    </source>
</evidence>
<keyword evidence="9" id="KW-1185">Reference proteome</keyword>
<dbReference type="RefSeq" id="WP_154237540.1">
    <property type="nucleotide sequence ID" value="NZ_AP031450.1"/>
</dbReference>
<gene>
    <name evidence="7" type="ORF">GKD88_00745</name>
    <name evidence="6" type="ORF">GKE08_00740</name>
</gene>
<name>A0A6N7S1X6_9FIRM</name>
<dbReference type="AlphaFoldDB" id="A0A6N7S1X6"/>
<comment type="subcellular location">
    <subcellularLocation>
        <location evidence="1">Membrane</location>
        <topology evidence="1">Single-pass membrane protein</topology>
    </subcellularLocation>
</comment>
<proteinExistence type="inferred from homology"/>
<dbReference type="OrthoDB" id="9804152at2"/>
<dbReference type="Gene3D" id="1.20.1440.20">
    <property type="entry name" value="LemA-like domain"/>
    <property type="match status" value="1"/>
</dbReference>
<comment type="caution">
    <text evidence="6">The sequence shown here is derived from an EMBL/GenBank/DDBJ whole genome shotgun (WGS) entry which is preliminary data.</text>
</comment>
<dbReference type="PANTHER" id="PTHR34478:SF1">
    <property type="entry name" value="PROTEIN LEMA"/>
    <property type="match status" value="1"/>
</dbReference>
<organism evidence="6 8">
    <name type="scientific">Holdemania massiliensis</name>
    <dbReference type="NCBI Taxonomy" id="1468449"/>
    <lineage>
        <taxon>Bacteria</taxon>
        <taxon>Bacillati</taxon>
        <taxon>Bacillota</taxon>
        <taxon>Erysipelotrichia</taxon>
        <taxon>Erysipelotrichales</taxon>
        <taxon>Erysipelotrichaceae</taxon>
        <taxon>Holdemania</taxon>
    </lineage>
</organism>
<dbReference type="InterPro" id="IPR023353">
    <property type="entry name" value="LemA-like_dom_sf"/>
</dbReference>
<dbReference type="InterPro" id="IPR007156">
    <property type="entry name" value="MamQ_LemA"/>
</dbReference>
<evidence type="ECO:0000256" key="2">
    <source>
        <dbReference type="ARBA" id="ARBA00008854"/>
    </source>
</evidence>
<evidence type="ECO:0000313" key="9">
    <source>
        <dbReference type="Proteomes" id="UP000480929"/>
    </source>
</evidence>
<evidence type="ECO:0000313" key="6">
    <source>
        <dbReference type="EMBL" id="MSA87861.1"/>
    </source>
</evidence>
<evidence type="ECO:0000313" key="7">
    <source>
        <dbReference type="EMBL" id="MSC31656.1"/>
    </source>
</evidence>
<dbReference type="GO" id="GO:0016020">
    <property type="term" value="C:membrane"/>
    <property type="evidence" value="ECO:0007669"/>
    <property type="project" value="UniProtKB-SubCell"/>
</dbReference>
<dbReference type="PANTHER" id="PTHR34478">
    <property type="entry name" value="PROTEIN LEMA"/>
    <property type="match status" value="1"/>
</dbReference>
<evidence type="ECO:0000256" key="4">
    <source>
        <dbReference type="ARBA" id="ARBA00022989"/>
    </source>
</evidence>
<evidence type="ECO:0000256" key="3">
    <source>
        <dbReference type="ARBA" id="ARBA00022692"/>
    </source>
</evidence>
<dbReference type="EMBL" id="WKPJ01000001">
    <property type="protein sequence ID" value="MSA87861.1"/>
    <property type="molecule type" value="Genomic_DNA"/>
</dbReference>
<dbReference type="EMBL" id="WKPI01000001">
    <property type="protein sequence ID" value="MSC31656.1"/>
    <property type="molecule type" value="Genomic_DNA"/>
</dbReference>
<dbReference type="SUPFAM" id="SSF140478">
    <property type="entry name" value="LemA-like"/>
    <property type="match status" value="1"/>
</dbReference>
<reference evidence="8 9" key="1">
    <citation type="journal article" date="2019" name="Nat. Med.">
        <title>A library of human gut bacterial isolates paired with longitudinal multiomics data enables mechanistic microbiome research.</title>
        <authorList>
            <person name="Poyet M."/>
            <person name="Groussin M."/>
            <person name="Gibbons S.M."/>
            <person name="Avila-Pacheco J."/>
            <person name="Jiang X."/>
            <person name="Kearney S.M."/>
            <person name="Perrotta A.R."/>
            <person name="Berdy B."/>
            <person name="Zhao S."/>
            <person name="Lieberman T.D."/>
            <person name="Swanson P.K."/>
            <person name="Smith M."/>
            <person name="Roesemann S."/>
            <person name="Alexander J.E."/>
            <person name="Rich S.A."/>
            <person name="Livny J."/>
            <person name="Vlamakis H."/>
            <person name="Clish C."/>
            <person name="Bullock K."/>
            <person name="Deik A."/>
            <person name="Scott J."/>
            <person name="Pierce K.A."/>
            <person name="Xavier R.J."/>
            <person name="Alm E.J."/>
        </authorList>
    </citation>
    <scope>NUCLEOTIDE SEQUENCE [LARGE SCALE GENOMIC DNA]</scope>
    <source>
        <strain evidence="6 8">BIOML-A4</strain>
        <strain evidence="7 9">BIOML-A5</strain>
    </source>
</reference>
<evidence type="ECO:0000256" key="1">
    <source>
        <dbReference type="ARBA" id="ARBA00004167"/>
    </source>
</evidence>
<dbReference type="Proteomes" id="UP000433575">
    <property type="component" value="Unassembled WGS sequence"/>
</dbReference>
<dbReference type="Proteomes" id="UP000480929">
    <property type="component" value="Unassembled WGS sequence"/>
</dbReference>
<evidence type="ECO:0000313" key="8">
    <source>
        <dbReference type="Proteomes" id="UP000433575"/>
    </source>
</evidence>
<keyword evidence="5" id="KW-0472">Membrane</keyword>
<comment type="similarity">
    <text evidence="2">Belongs to the LemA family.</text>
</comment>
<keyword evidence="3" id="KW-0812">Transmembrane</keyword>
<keyword evidence="4" id="KW-1133">Transmembrane helix</keyword>